<organism evidence="2 3">
    <name type="scientific">Hyalangium minutum</name>
    <dbReference type="NCBI Taxonomy" id="394096"/>
    <lineage>
        <taxon>Bacteria</taxon>
        <taxon>Pseudomonadati</taxon>
        <taxon>Myxococcota</taxon>
        <taxon>Myxococcia</taxon>
        <taxon>Myxococcales</taxon>
        <taxon>Cystobacterineae</taxon>
        <taxon>Archangiaceae</taxon>
        <taxon>Hyalangium</taxon>
    </lineage>
</organism>
<protein>
    <recommendedName>
        <fullName evidence="1">Co-chaperone DjlA N-terminal domain-containing protein</fullName>
    </recommendedName>
</protein>
<dbReference type="OrthoDB" id="5515994at2"/>
<dbReference type="Pfam" id="PF05099">
    <property type="entry name" value="TerB"/>
    <property type="match status" value="1"/>
</dbReference>
<evidence type="ECO:0000313" key="3">
    <source>
        <dbReference type="Proteomes" id="UP000028725"/>
    </source>
</evidence>
<dbReference type="InterPro" id="IPR029024">
    <property type="entry name" value="TerB-like"/>
</dbReference>
<gene>
    <name evidence="2" type="ORF">DB31_8971</name>
</gene>
<dbReference type="InterPro" id="IPR007791">
    <property type="entry name" value="DjlA_N"/>
</dbReference>
<dbReference type="Proteomes" id="UP000028725">
    <property type="component" value="Unassembled WGS sequence"/>
</dbReference>
<dbReference type="SUPFAM" id="SSF158682">
    <property type="entry name" value="TerB-like"/>
    <property type="match status" value="1"/>
</dbReference>
<comment type="caution">
    <text evidence="2">The sequence shown here is derived from an EMBL/GenBank/DDBJ whole genome shotgun (WGS) entry which is preliminary data.</text>
</comment>
<feature type="domain" description="Co-chaperone DjlA N-terminal" evidence="1">
    <location>
        <begin position="14"/>
        <end position="110"/>
    </location>
</feature>
<dbReference type="Gene3D" id="1.10.3680.10">
    <property type="entry name" value="TerB-like"/>
    <property type="match status" value="1"/>
</dbReference>
<evidence type="ECO:0000313" key="2">
    <source>
        <dbReference type="EMBL" id="KFE66757.1"/>
    </source>
</evidence>
<keyword evidence="3" id="KW-1185">Reference proteome</keyword>
<proteinExistence type="predicted"/>
<dbReference type="STRING" id="394096.DB31_8971"/>
<dbReference type="EMBL" id="JMCB01000009">
    <property type="protein sequence ID" value="KFE66757.1"/>
    <property type="molecule type" value="Genomic_DNA"/>
</dbReference>
<accession>A0A085WGE4</accession>
<dbReference type="RefSeq" id="WP_044191786.1">
    <property type="nucleotide sequence ID" value="NZ_JMCB01000009.1"/>
</dbReference>
<dbReference type="AlphaFoldDB" id="A0A085WGE4"/>
<sequence length="110" mass="12397">MTDSPGLESRFYIEVLKLLLQVITSDDQIAPEELTHFSTVARRWNVPASEADVLMERLKQGQPLPAPDMGLLRSRPQDVMEAARTLVGVDQRIDAEELNMLVQIRELLGI</sequence>
<name>A0A085WGE4_9BACT</name>
<reference evidence="2 3" key="1">
    <citation type="submission" date="2014-04" db="EMBL/GenBank/DDBJ databases">
        <title>Genome assembly of Hyalangium minutum DSM 14724.</title>
        <authorList>
            <person name="Sharma G."/>
            <person name="Subramanian S."/>
        </authorList>
    </citation>
    <scope>NUCLEOTIDE SEQUENCE [LARGE SCALE GENOMIC DNA]</scope>
    <source>
        <strain evidence="2 3">DSM 14724</strain>
    </source>
</reference>
<evidence type="ECO:0000259" key="1">
    <source>
        <dbReference type="Pfam" id="PF05099"/>
    </source>
</evidence>